<dbReference type="AlphaFoldDB" id="A0A6M2EFC4"/>
<sequence length="124" mass="13978">MKAGSPSMRRLSDTEHTSLATHFQDSGGSPTINPIPLWGGDTDPWASIRQAGTSGSDEPRNFTSGSGRNGDFESKVRKAKKSNHRLTRKKSFRRLPGLRLWRFRRSGLRLRLKRLRIMICGKIS</sequence>
<name>A0A6M2EFC4_9ROSI</name>
<accession>A0A6M2EFC4</accession>
<feature type="compositionally biased region" description="Polar residues" evidence="1">
    <location>
        <begin position="17"/>
        <end position="32"/>
    </location>
</feature>
<evidence type="ECO:0000313" key="2">
    <source>
        <dbReference type="EMBL" id="NUU83902.1"/>
    </source>
</evidence>
<dbReference type="EMBL" id="GILB01003569">
    <property type="protein sequence ID" value="NUU83902.1"/>
    <property type="molecule type" value="Transcribed_RNA"/>
</dbReference>
<feature type="compositionally biased region" description="Basic residues" evidence="1">
    <location>
        <begin position="77"/>
        <end position="88"/>
    </location>
</feature>
<protein>
    <submittedName>
        <fullName evidence="2">Uncharacterized protein</fullName>
    </submittedName>
</protein>
<feature type="compositionally biased region" description="Polar residues" evidence="1">
    <location>
        <begin position="50"/>
        <end position="66"/>
    </location>
</feature>
<reference evidence="2" key="1">
    <citation type="submission" date="2020-03" db="EMBL/GenBank/DDBJ databases">
        <authorList>
            <person name="Zhang R."/>
        </authorList>
    </citation>
    <scope>NUCLEOTIDE SEQUENCE</scope>
</reference>
<proteinExistence type="predicted"/>
<organism evidence="2">
    <name type="scientific">Populus davidiana</name>
    <dbReference type="NCBI Taxonomy" id="266767"/>
    <lineage>
        <taxon>Eukaryota</taxon>
        <taxon>Viridiplantae</taxon>
        <taxon>Streptophyta</taxon>
        <taxon>Embryophyta</taxon>
        <taxon>Tracheophyta</taxon>
        <taxon>Spermatophyta</taxon>
        <taxon>Magnoliopsida</taxon>
        <taxon>eudicotyledons</taxon>
        <taxon>Gunneridae</taxon>
        <taxon>Pentapetalae</taxon>
        <taxon>rosids</taxon>
        <taxon>fabids</taxon>
        <taxon>Malpighiales</taxon>
        <taxon>Salicaceae</taxon>
        <taxon>Saliceae</taxon>
        <taxon>Populus</taxon>
    </lineage>
</organism>
<evidence type="ECO:0000256" key="1">
    <source>
        <dbReference type="SAM" id="MobiDB-lite"/>
    </source>
</evidence>
<feature type="region of interest" description="Disordered" evidence="1">
    <location>
        <begin position="1"/>
        <end position="88"/>
    </location>
</feature>